<dbReference type="Pfam" id="PF13511">
    <property type="entry name" value="DUF4124"/>
    <property type="match status" value="1"/>
</dbReference>
<evidence type="ECO:0000313" key="5">
    <source>
        <dbReference type="EMBL" id="TCJ84545.1"/>
    </source>
</evidence>
<protein>
    <submittedName>
        <fullName evidence="5">Uncharacterized protein DUF4124</fullName>
    </submittedName>
</protein>
<organism evidence="5 6">
    <name type="scientific">Cocleimonas flava</name>
    <dbReference type="NCBI Taxonomy" id="634765"/>
    <lineage>
        <taxon>Bacteria</taxon>
        <taxon>Pseudomonadati</taxon>
        <taxon>Pseudomonadota</taxon>
        <taxon>Gammaproteobacteria</taxon>
        <taxon>Thiotrichales</taxon>
        <taxon>Thiotrichaceae</taxon>
        <taxon>Cocleimonas</taxon>
    </lineage>
</organism>
<evidence type="ECO:0000256" key="2">
    <source>
        <dbReference type="SAM" id="MobiDB-lite"/>
    </source>
</evidence>
<keyword evidence="6" id="KW-1185">Reference proteome</keyword>
<proteinExistence type="predicted"/>
<sequence>MRIRKLCLYLSSIVFLITISFQALAGLYRWVDDNGKVHFSDKIPASAILLKKGLNKQLNKQTGDTHHSHSGRSHSHPLPVQGVQHQHNGGAVGSSSSSQTSGELRQRNDTNDYLNNFLSIHNNYCRKEFDNKEALNEFLKNSPELSLAKDFKGVYEFKKHEISYAVSPVDDGCTIDVMIHTPNDIELFSFEEINKALIDLGYVETGEPVPRKDAAIDDSELTIIEKKYVSPKGEITVLDFPLEKKDKYYMTLFTEKFSSETNNISTQVNLESKQKKLDYIKTLETSERDDTLLSTYENEDELVSFFESKIKELKGNKKILNKQVTVLKTKILSLESKSKSITDEASYMKNSKKIFNINKTIKQYIEAIGDTDKKIIDINYDYKKDLARYKILTE</sequence>
<gene>
    <name evidence="5" type="ORF">EV695_2502</name>
</gene>
<dbReference type="OrthoDB" id="7064973at2"/>
<dbReference type="InterPro" id="IPR025392">
    <property type="entry name" value="DUF4124"/>
</dbReference>
<feature type="compositionally biased region" description="Low complexity" evidence="2">
    <location>
        <begin position="93"/>
        <end position="102"/>
    </location>
</feature>
<evidence type="ECO:0000259" key="4">
    <source>
        <dbReference type="Pfam" id="PF13511"/>
    </source>
</evidence>
<reference evidence="5 6" key="1">
    <citation type="submission" date="2019-03" db="EMBL/GenBank/DDBJ databases">
        <title>Genomic Encyclopedia of Type Strains, Phase IV (KMG-IV): sequencing the most valuable type-strain genomes for metagenomic binning, comparative biology and taxonomic classification.</title>
        <authorList>
            <person name="Goeker M."/>
        </authorList>
    </citation>
    <scope>NUCLEOTIDE SEQUENCE [LARGE SCALE GENOMIC DNA]</scope>
    <source>
        <strain evidence="5 6">DSM 24830</strain>
    </source>
</reference>
<evidence type="ECO:0000313" key="6">
    <source>
        <dbReference type="Proteomes" id="UP000294887"/>
    </source>
</evidence>
<dbReference type="Proteomes" id="UP000294887">
    <property type="component" value="Unassembled WGS sequence"/>
</dbReference>
<feature type="domain" description="DUF4124" evidence="4">
    <location>
        <begin position="23"/>
        <end position="45"/>
    </location>
</feature>
<feature type="coiled-coil region" evidence="1">
    <location>
        <begin position="303"/>
        <end position="330"/>
    </location>
</feature>
<name>A0A4V2P862_9GAMM</name>
<comment type="caution">
    <text evidence="5">The sequence shown here is derived from an EMBL/GenBank/DDBJ whole genome shotgun (WGS) entry which is preliminary data.</text>
</comment>
<dbReference type="AlphaFoldDB" id="A0A4V2P862"/>
<dbReference type="EMBL" id="SMFQ01000004">
    <property type="protein sequence ID" value="TCJ84545.1"/>
    <property type="molecule type" value="Genomic_DNA"/>
</dbReference>
<feature type="chain" id="PRO_5020687718" evidence="3">
    <location>
        <begin position="26"/>
        <end position="394"/>
    </location>
</feature>
<dbReference type="RefSeq" id="WP_131906293.1">
    <property type="nucleotide sequence ID" value="NZ_BAAAFU010000006.1"/>
</dbReference>
<keyword evidence="1" id="KW-0175">Coiled coil</keyword>
<feature type="signal peptide" evidence="3">
    <location>
        <begin position="1"/>
        <end position="25"/>
    </location>
</feature>
<evidence type="ECO:0000256" key="3">
    <source>
        <dbReference type="SAM" id="SignalP"/>
    </source>
</evidence>
<evidence type="ECO:0000256" key="1">
    <source>
        <dbReference type="SAM" id="Coils"/>
    </source>
</evidence>
<feature type="region of interest" description="Disordered" evidence="2">
    <location>
        <begin position="59"/>
        <end position="106"/>
    </location>
</feature>
<keyword evidence="3" id="KW-0732">Signal</keyword>
<accession>A0A4V2P862</accession>